<dbReference type="Gene3D" id="1.25.40.390">
    <property type="match status" value="2"/>
</dbReference>
<evidence type="ECO:0000259" key="2">
    <source>
        <dbReference type="Pfam" id="PF14322"/>
    </source>
</evidence>
<keyword evidence="4" id="KW-1185">Reference proteome</keyword>
<proteinExistence type="predicted"/>
<dbReference type="SUPFAM" id="SSF48452">
    <property type="entry name" value="TPR-like"/>
    <property type="match status" value="1"/>
</dbReference>
<dbReference type="AlphaFoldDB" id="A0A3N4P082"/>
<dbReference type="OrthoDB" id="653598at2"/>
<dbReference type="Proteomes" id="UP000270856">
    <property type="component" value="Unassembled WGS sequence"/>
</dbReference>
<dbReference type="RefSeq" id="WP_123896002.1">
    <property type="nucleotide sequence ID" value="NZ_RPFJ01000002.1"/>
</dbReference>
<accession>A0A3N4P082</accession>
<protein>
    <submittedName>
        <fullName evidence="3">RagB/SusD family nutrient uptake outer membrane protein</fullName>
    </submittedName>
</protein>
<reference evidence="3 4" key="1">
    <citation type="submission" date="2018-11" db="EMBL/GenBank/DDBJ databases">
        <title>Aureibaculum marinum gen. nov., sp. nov., a member of the family Flavobacteriaceae isolated from the Bohai Sea.</title>
        <authorList>
            <person name="Ji X."/>
        </authorList>
    </citation>
    <scope>NUCLEOTIDE SEQUENCE [LARGE SCALE GENOMIC DNA]</scope>
    <source>
        <strain evidence="3 4">BH-SD17</strain>
    </source>
</reference>
<feature type="domain" description="SusD-like N-terminal" evidence="2">
    <location>
        <begin position="21"/>
        <end position="221"/>
    </location>
</feature>
<dbReference type="GO" id="GO:0009279">
    <property type="term" value="C:cell outer membrane"/>
    <property type="evidence" value="ECO:0007669"/>
    <property type="project" value="UniProtKB-SubCell"/>
</dbReference>
<feature type="chain" id="PRO_5018207517" evidence="1">
    <location>
        <begin position="19"/>
        <end position="445"/>
    </location>
</feature>
<dbReference type="InterPro" id="IPR011990">
    <property type="entry name" value="TPR-like_helical_dom_sf"/>
</dbReference>
<dbReference type="Pfam" id="PF14322">
    <property type="entry name" value="SusD-like_3"/>
    <property type="match status" value="1"/>
</dbReference>
<gene>
    <name evidence="3" type="ORF">EGM88_00905</name>
</gene>
<evidence type="ECO:0000313" key="4">
    <source>
        <dbReference type="Proteomes" id="UP000270856"/>
    </source>
</evidence>
<feature type="signal peptide" evidence="1">
    <location>
        <begin position="1"/>
        <end position="18"/>
    </location>
</feature>
<dbReference type="CDD" id="cd08977">
    <property type="entry name" value="SusD"/>
    <property type="match status" value="1"/>
</dbReference>
<organism evidence="3 4">
    <name type="scientific">Aureibaculum marinum</name>
    <dbReference type="NCBI Taxonomy" id="2487930"/>
    <lineage>
        <taxon>Bacteria</taxon>
        <taxon>Pseudomonadati</taxon>
        <taxon>Bacteroidota</taxon>
        <taxon>Flavobacteriia</taxon>
        <taxon>Flavobacteriales</taxon>
        <taxon>Flavobacteriaceae</taxon>
        <taxon>Aureibaculum</taxon>
    </lineage>
</organism>
<sequence>MKKYIILIVIAVMCLFTACDDYLDVTPKGEVIPQTVNDFELLLNGGQMHSIGDNNLLYMTDNVYLNLGIEDETPIVNAYFWKTDLDTDISDTPQVWLGMYTSIYYANSIINNIQEATEGTQQKKDEILGEALTVKSMAEFYLLTVFANAYDPEINPQDLGIPLMNSTSVTEEIPPRATLKESFDHIIANLKKAIQLLPEIQSTRYRVTKYGAQGLLARVYLYIGNFEEANAYASEALQSSQVDKILDYNQFIEGEDFPMEEQNNEKIWLNTYGLSSTPAYSQDLLDLYGENDLRVPLFTNTQASGLKTRNDNRENSGIGYPEMILIQAEYEARLGDYTKAMELINEIRKKRLPANASDLELIASNKEEALTHVMQERRRELAYTLTRWMDMKRLDLLNEMPDVSRYLDNNPASTPIITLTKKSAQYTFEIPLKVRVLNPSIKLNH</sequence>
<dbReference type="InterPro" id="IPR033985">
    <property type="entry name" value="SusD-like_N"/>
</dbReference>
<dbReference type="PROSITE" id="PS51257">
    <property type="entry name" value="PROKAR_LIPOPROTEIN"/>
    <property type="match status" value="1"/>
</dbReference>
<comment type="caution">
    <text evidence="3">The sequence shown here is derived from an EMBL/GenBank/DDBJ whole genome shotgun (WGS) entry which is preliminary data.</text>
</comment>
<evidence type="ECO:0000256" key="1">
    <source>
        <dbReference type="SAM" id="SignalP"/>
    </source>
</evidence>
<dbReference type="EMBL" id="RPFJ01000002">
    <property type="protein sequence ID" value="RPD99858.1"/>
    <property type="molecule type" value="Genomic_DNA"/>
</dbReference>
<name>A0A3N4P082_9FLAO</name>
<keyword evidence="1" id="KW-0732">Signal</keyword>
<evidence type="ECO:0000313" key="3">
    <source>
        <dbReference type="EMBL" id="RPD99858.1"/>
    </source>
</evidence>